<dbReference type="RefSeq" id="WP_345695459.1">
    <property type="nucleotide sequence ID" value="NZ_BAABIS010000001.1"/>
</dbReference>
<feature type="transmembrane region" description="Helical" evidence="2">
    <location>
        <begin position="41"/>
        <end position="61"/>
    </location>
</feature>
<keyword evidence="2" id="KW-0472">Membrane</keyword>
<sequence>METVWVDRSDPDAIDLVLTGDDPSPRFAAGVSLDVGRSLPLLFALGMLLAVPVCVVMRFAGAGWAPVWAAAGIVGAIGAVVPAAVVVYTAFFLRVHRLRFSPAAAPTTVALVRAARAARPRPLTEVRQIRIDRSVEEPYEGDPQPETVTVTLTVRLAHGWIAPKPLPPDTDAAALYRELHDLLSPAVPVALFVRRHPRPLPSPPSEIDYGALGHGGSTGGGGS</sequence>
<keyword evidence="2" id="KW-1133">Transmembrane helix</keyword>
<feature type="region of interest" description="Disordered" evidence="1">
    <location>
        <begin position="200"/>
        <end position="223"/>
    </location>
</feature>
<gene>
    <name evidence="3" type="ORF">GCM10023235_09210</name>
</gene>
<keyword evidence="2" id="KW-0812">Transmembrane</keyword>
<proteinExistence type="predicted"/>
<evidence type="ECO:0000256" key="2">
    <source>
        <dbReference type="SAM" id="Phobius"/>
    </source>
</evidence>
<protein>
    <submittedName>
        <fullName evidence="3">Uncharacterized protein</fullName>
    </submittedName>
</protein>
<organism evidence="3 4">
    <name type="scientific">Kitasatospora terrestris</name>
    <dbReference type="NCBI Taxonomy" id="258051"/>
    <lineage>
        <taxon>Bacteria</taxon>
        <taxon>Bacillati</taxon>
        <taxon>Actinomycetota</taxon>
        <taxon>Actinomycetes</taxon>
        <taxon>Kitasatosporales</taxon>
        <taxon>Streptomycetaceae</taxon>
        <taxon>Kitasatospora</taxon>
    </lineage>
</organism>
<reference evidence="4" key="1">
    <citation type="journal article" date="2019" name="Int. J. Syst. Evol. Microbiol.">
        <title>The Global Catalogue of Microorganisms (GCM) 10K type strain sequencing project: providing services to taxonomists for standard genome sequencing and annotation.</title>
        <authorList>
            <consortium name="The Broad Institute Genomics Platform"/>
            <consortium name="The Broad Institute Genome Sequencing Center for Infectious Disease"/>
            <person name="Wu L."/>
            <person name="Ma J."/>
        </authorList>
    </citation>
    <scope>NUCLEOTIDE SEQUENCE [LARGE SCALE GENOMIC DNA]</scope>
    <source>
        <strain evidence="4">JCM 13006</strain>
    </source>
</reference>
<evidence type="ECO:0000256" key="1">
    <source>
        <dbReference type="SAM" id="MobiDB-lite"/>
    </source>
</evidence>
<keyword evidence="4" id="KW-1185">Reference proteome</keyword>
<evidence type="ECO:0000313" key="4">
    <source>
        <dbReference type="Proteomes" id="UP001501752"/>
    </source>
</evidence>
<feature type="compositionally biased region" description="Gly residues" evidence="1">
    <location>
        <begin position="212"/>
        <end position="223"/>
    </location>
</feature>
<feature type="transmembrane region" description="Helical" evidence="2">
    <location>
        <begin position="67"/>
        <end position="93"/>
    </location>
</feature>
<evidence type="ECO:0000313" key="3">
    <source>
        <dbReference type="EMBL" id="GAA4836463.1"/>
    </source>
</evidence>
<dbReference type="Proteomes" id="UP001501752">
    <property type="component" value="Unassembled WGS sequence"/>
</dbReference>
<comment type="caution">
    <text evidence="3">The sequence shown here is derived from an EMBL/GenBank/DDBJ whole genome shotgun (WGS) entry which is preliminary data.</text>
</comment>
<name>A0ABP9D9T9_9ACTN</name>
<dbReference type="EMBL" id="BAABIS010000001">
    <property type="protein sequence ID" value="GAA4836463.1"/>
    <property type="molecule type" value="Genomic_DNA"/>
</dbReference>
<accession>A0ABP9D9T9</accession>